<dbReference type="Proteomes" id="UP000823674">
    <property type="component" value="Chromosome A04"/>
</dbReference>
<sequence>MSTAAITAIFPPPPPVPIPTDITTLGLGYPIAIALGFLLLISTIILICCRASRLRFSNSTLNSHTPKNMALGCLHARCTKQAKIYRLFGREKPVHKVLCGGLRTFSFYSLLCFNRSSPTSLTLDLHYKDLVSDLVSVQPLMCSCGVTRNSQLSRGSLCSYCHMGLHLKFLKSILKTKFPFDCFCTEKRAEQGLCYFKEHCVRKGLEEISDATLSGCWTVDNLGCGQLIQLLDSYIPMLYEKHEDKVDPVAEKTLKELKKHYMVRFFLRSLLLP</sequence>
<proteinExistence type="predicted"/>
<accession>A0ABQ7MLD1</accession>
<organism evidence="2 3">
    <name type="scientific">Brassica rapa subsp. trilocularis</name>
    <dbReference type="NCBI Taxonomy" id="1813537"/>
    <lineage>
        <taxon>Eukaryota</taxon>
        <taxon>Viridiplantae</taxon>
        <taxon>Streptophyta</taxon>
        <taxon>Embryophyta</taxon>
        <taxon>Tracheophyta</taxon>
        <taxon>Spermatophyta</taxon>
        <taxon>Magnoliopsida</taxon>
        <taxon>eudicotyledons</taxon>
        <taxon>Gunneridae</taxon>
        <taxon>Pentapetalae</taxon>
        <taxon>rosids</taxon>
        <taxon>malvids</taxon>
        <taxon>Brassicales</taxon>
        <taxon>Brassicaceae</taxon>
        <taxon>Brassiceae</taxon>
        <taxon>Brassica</taxon>
    </lineage>
</organism>
<keyword evidence="1" id="KW-0472">Membrane</keyword>
<gene>
    <name evidence="2" type="primary">A04p001270.1_BraROA</name>
    <name evidence="2" type="ORF">IGI04_014141</name>
</gene>
<keyword evidence="3" id="KW-1185">Reference proteome</keyword>
<evidence type="ECO:0000256" key="1">
    <source>
        <dbReference type="SAM" id="Phobius"/>
    </source>
</evidence>
<protein>
    <submittedName>
        <fullName evidence="2">Uncharacterized protein</fullName>
    </submittedName>
</protein>
<evidence type="ECO:0000313" key="3">
    <source>
        <dbReference type="Proteomes" id="UP000823674"/>
    </source>
</evidence>
<name>A0ABQ7MLD1_BRACM</name>
<feature type="transmembrane region" description="Helical" evidence="1">
    <location>
        <begin position="27"/>
        <end position="49"/>
    </location>
</feature>
<keyword evidence="1" id="KW-0812">Transmembrane</keyword>
<keyword evidence="1" id="KW-1133">Transmembrane helix</keyword>
<reference evidence="2 3" key="1">
    <citation type="submission" date="2021-03" db="EMBL/GenBank/DDBJ databases">
        <authorList>
            <person name="King G.J."/>
            <person name="Bancroft I."/>
            <person name="Baten A."/>
            <person name="Bloomfield J."/>
            <person name="Borpatragohain P."/>
            <person name="He Z."/>
            <person name="Irish N."/>
            <person name="Irwin J."/>
            <person name="Liu K."/>
            <person name="Mauleon R.P."/>
            <person name="Moore J."/>
            <person name="Morris R."/>
            <person name="Ostergaard L."/>
            <person name="Wang B."/>
            <person name="Wells R."/>
        </authorList>
    </citation>
    <scope>NUCLEOTIDE SEQUENCE [LARGE SCALE GENOMIC DNA]</scope>
    <source>
        <strain evidence="2">R-o-18</strain>
        <tissue evidence="2">Leaf</tissue>
    </source>
</reference>
<comment type="caution">
    <text evidence="2">The sequence shown here is derived from an EMBL/GenBank/DDBJ whole genome shotgun (WGS) entry which is preliminary data.</text>
</comment>
<evidence type="ECO:0000313" key="2">
    <source>
        <dbReference type="EMBL" id="KAG5399534.1"/>
    </source>
</evidence>
<dbReference type="EMBL" id="JADBGQ010000004">
    <property type="protein sequence ID" value="KAG5399534.1"/>
    <property type="molecule type" value="Genomic_DNA"/>
</dbReference>